<protein>
    <submittedName>
        <fullName evidence="1">Uncharacterized protein</fullName>
    </submittedName>
</protein>
<accession>A0A8S9GSN3</accession>
<dbReference type="Proteomes" id="UP000266723">
    <property type="component" value="Unassembled WGS sequence"/>
</dbReference>
<reference evidence="2" key="2">
    <citation type="submission" date="2019-12" db="EMBL/GenBank/DDBJ databases">
        <authorList>
            <person name="Studholme D.J."/>
            <person name="Sarris P."/>
        </authorList>
    </citation>
    <scope>NUCLEOTIDE SEQUENCE</scope>
    <source>
        <strain evidence="2">PFS-1207/04</strain>
        <tissue evidence="2">Leaf</tissue>
    </source>
</reference>
<proteinExistence type="predicted"/>
<name>A0A8S9GSN3_BRACR</name>
<reference evidence="2 3" key="3">
    <citation type="journal article" date="2020" name="BMC Genomics">
        <title>Intraspecific diversification of the crop wild relative Brassica cretica Lam. using demographic model selection.</title>
        <authorList>
            <person name="Kioukis A."/>
            <person name="Michalopoulou V.A."/>
            <person name="Briers L."/>
            <person name="Pirintsos S."/>
            <person name="Studholme D.J."/>
            <person name="Pavlidis P."/>
            <person name="Sarris P.F."/>
        </authorList>
    </citation>
    <scope>NUCLEOTIDE SEQUENCE [LARGE SCALE GENOMIC DNA]</scope>
    <source>
        <strain evidence="3">cv. PFS-1207/04</strain>
        <strain evidence="2">PFS-1207/04</strain>
    </source>
</reference>
<gene>
    <name evidence="2" type="ORF">DY000_02048589</name>
    <name evidence="1" type="ORF">F2Q70_00022183</name>
</gene>
<dbReference type="EMBL" id="QGKY02001925">
    <property type="protein sequence ID" value="KAF2546852.1"/>
    <property type="molecule type" value="Genomic_DNA"/>
</dbReference>
<organism evidence="1">
    <name type="scientific">Brassica cretica</name>
    <name type="common">Mustard</name>
    <dbReference type="NCBI Taxonomy" id="69181"/>
    <lineage>
        <taxon>Eukaryota</taxon>
        <taxon>Viridiplantae</taxon>
        <taxon>Streptophyta</taxon>
        <taxon>Embryophyta</taxon>
        <taxon>Tracheophyta</taxon>
        <taxon>Spermatophyta</taxon>
        <taxon>Magnoliopsida</taxon>
        <taxon>eudicotyledons</taxon>
        <taxon>Gunneridae</taxon>
        <taxon>Pentapetalae</taxon>
        <taxon>rosids</taxon>
        <taxon>malvids</taxon>
        <taxon>Brassicales</taxon>
        <taxon>Brassicaceae</taxon>
        <taxon>Brassiceae</taxon>
        <taxon>Brassica</taxon>
    </lineage>
</organism>
<dbReference type="EMBL" id="QGKV02000297">
    <property type="protein sequence ID" value="KAF3605649.1"/>
    <property type="molecule type" value="Genomic_DNA"/>
</dbReference>
<keyword evidence="3" id="KW-1185">Reference proteome</keyword>
<evidence type="ECO:0000313" key="3">
    <source>
        <dbReference type="Proteomes" id="UP000266723"/>
    </source>
</evidence>
<reference evidence="1" key="1">
    <citation type="submission" date="2019-12" db="EMBL/GenBank/DDBJ databases">
        <title>Genome sequencing and annotation of Brassica cretica.</title>
        <authorList>
            <person name="Studholme D.J."/>
            <person name="Sarris P.F."/>
        </authorList>
    </citation>
    <scope>NUCLEOTIDE SEQUENCE</scope>
    <source>
        <strain evidence="1">PFS-102/07</strain>
        <tissue evidence="1">Leaf</tissue>
    </source>
</reference>
<sequence>MEIDSRRLDDPVVEFTFLAPQVFPCTRFVIGSAYIADLVARYLFRPVRCNLSFGRPCPAAGVVASFLPCSVRIERLGTLEC</sequence>
<dbReference type="AlphaFoldDB" id="A0A8S9GSN3"/>
<evidence type="ECO:0000313" key="1">
    <source>
        <dbReference type="EMBL" id="KAF2546852.1"/>
    </source>
</evidence>
<evidence type="ECO:0000313" key="2">
    <source>
        <dbReference type="EMBL" id="KAF3605649.1"/>
    </source>
</evidence>
<comment type="caution">
    <text evidence="1">The sequence shown here is derived from an EMBL/GenBank/DDBJ whole genome shotgun (WGS) entry which is preliminary data.</text>
</comment>